<feature type="non-terminal residue" evidence="1">
    <location>
        <position position="46"/>
    </location>
</feature>
<accession>A0A381WZH5</accession>
<gene>
    <name evidence="1" type="ORF">METZ01_LOCUS110738</name>
</gene>
<reference evidence="1" key="1">
    <citation type="submission" date="2018-05" db="EMBL/GenBank/DDBJ databases">
        <authorList>
            <person name="Lanie J.A."/>
            <person name="Ng W.-L."/>
            <person name="Kazmierczak K.M."/>
            <person name="Andrzejewski T.M."/>
            <person name="Davidsen T.M."/>
            <person name="Wayne K.J."/>
            <person name="Tettelin H."/>
            <person name="Glass J.I."/>
            <person name="Rusch D."/>
            <person name="Podicherti R."/>
            <person name="Tsui H.-C.T."/>
            <person name="Winkler M.E."/>
        </authorList>
    </citation>
    <scope>NUCLEOTIDE SEQUENCE</scope>
</reference>
<organism evidence="1">
    <name type="scientific">marine metagenome</name>
    <dbReference type="NCBI Taxonomy" id="408172"/>
    <lineage>
        <taxon>unclassified sequences</taxon>
        <taxon>metagenomes</taxon>
        <taxon>ecological metagenomes</taxon>
    </lineage>
</organism>
<name>A0A381WZH5_9ZZZZ</name>
<protein>
    <submittedName>
        <fullName evidence="1">Uncharacterized protein</fullName>
    </submittedName>
</protein>
<dbReference type="AlphaFoldDB" id="A0A381WZH5"/>
<sequence length="46" mass="5394">FGWAWRREVAGRWRSANSIRTTARHSSTLRCTRHWNCCDAGCRRSA</sequence>
<proteinExistence type="predicted"/>
<dbReference type="EMBL" id="UINC01013390">
    <property type="protein sequence ID" value="SVA57884.1"/>
    <property type="molecule type" value="Genomic_DNA"/>
</dbReference>
<evidence type="ECO:0000313" key="1">
    <source>
        <dbReference type="EMBL" id="SVA57884.1"/>
    </source>
</evidence>
<feature type="non-terminal residue" evidence="1">
    <location>
        <position position="1"/>
    </location>
</feature>